<gene>
    <name evidence="1" type="ORF">DPMN_023588</name>
</gene>
<keyword evidence="2" id="KW-1185">Reference proteome</keyword>
<proteinExistence type="predicted"/>
<protein>
    <submittedName>
        <fullName evidence="1">Uncharacterized protein</fullName>
    </submittedName>
</protein>
<dbReference type="AlphaFoldDB" id="A0A9D4LL02"/>
<evidence type="ECO:0000313" key="1">
    <source>
        <dbReference type="EMBL" id="KAH3860677.1"/>
    </source>
</evidence>
<reference evidence="1" key="2">
    <citation type="submission" date="2020-11" db="EMBL/GenBank/DDBJ databases">
        <authorList>
            <person name="McCartney M.A."/>
            <person name="Auch B."/>
            <person name="Kono T."/>
            <person name="Mallez S."/>
            <person name="Becker A."/>
            <person name="Gohl D.M."/>
            <person name="Silverstein K.A.T."/>
            <person name="Koren S."/>
            <person name="Bechman K.B."/>
            <person name="Herman A."/>
            <person name="Abrahante J.E."/>
            <person name="Garbe J."/>
        </authorList>
    </citation>
    <scope>NUCLEOTIDE SEQUENCE</scope>
    <source>
        <strain evidence="1">Duluth1</strain>
        <tissue evidence="1">Whole animal</tissue>
    </source>
</reference>
<comment type="caution">
    <text evidence="1">The sequence shown here is derived from an EMBL/GenBank/DDBJ whole genome shotgun (WGS) entry which is preliminary data.</text>
</comment>
<accession>A0A9D4LL02</accession>
<sequence length="67" mass="7827">MRCLQKSSCHASHSDIRQLFRSNKQYGLASRQLKSISGKNRVANTYHVQMPKEDVGETKSWRKIDYK</sequence>
<dbReference type="EMBL" id="JAIWYP010000002">
    <property type="protein sequence ID" value="KAH3860677.1"/>
    <property type="molecule type" value="Genomic_DNA"/>
</dbReference>
<evidence type="ECO:0000313" key="2">
    <source>
        <dbReference type="Proteomes" id="UP000828390"/>
    </source>
</evidence>
<reference evidence="1" key="1">
    <citation type="journal article" date="2019" name="bioRxiv">
        <title>The Genome of the Zebra Mussel, Dreissena polymorpha: A Resource for Invasive Species Research.</title>
        <authorList>
            <person name="McCartney M.A."/>
            <person name="Auch B."/>
            <person name="Kono T."/>
            <person name="Mallez S."/>
            <person name="Zhang Y."/>
            <person name="Obille A."/>
            <person name="Becker A."/>
            <person name="Abrahante J.E."/>
            <person name="Garbe J."/>
            <person name="Badalamenti J.P."/>
            <person name="Herman A."/>
            <person name="Mangelson H."/>
            <person name="Liachko I."/>
            <person name="Sullivan S."/>
            <person name="Sone E.D."/>
            <person name="Koren S."/>
            <person name="Silverstein K.A.T."/>
            <person name="Beckman K.B."/>
            <person name="Gohl D.M."/>
        </authorList>
    </citation>
    <scope>NUCLEOTIDE SEQUENCE</scope>
    <source>
        <strain evidence="1">Duluth1</strain>
        <tissue evidence="1">Whole animal</tissue>
    </source>
</reference>
<name>A0A9D4LL02_DREPO</name>
<organism evidence="1 2">
    <name type="scientific">Dreissena polymorpha</name>
    <name type="common">Zebra mussel</name>
    <name type="synonym">Mytilus polymorpha</name>
    <dbReference type="NCBI Taxonomy" id="45954"/>
    <lineage>
        <taxon>Eukaryota</taxon>
        <taxon>Metazoa</taxon>
        <taxon>Spiralia</taxon>
        <taxon>Lophotrochozoa</taxon>
        <taxon>Mollusca</taxon>
        <taxon>Bivalvia</taxon>
        <taxon>Autobranchia</taxon>
        <taxon>Heteroconchia</taxon>
        <taxon>Euheterodonta</taxon>
        <taxon>Imparidentia</taxon>
        <taxon>Neoheterodontei</taxon>
        <taxon>Myida</taxon>
        <taxon>Dreissenoidea</taxon>
        <taxon>Dreissenidae</taxon>
        <taxon>Dreissena</taxon>
    </lineage>
</organism>
<dbReference type="Proteomes" id="UP000828390">
    <property type="component" value="Unassembled WGS sequence"/>
</dbReference>